<keyword evidence="6" id="KW-1185">Reference proteome</keyword>
<dbReference type="Pfam" id="PF00379">
    <property type="entry name" value="Chitin_bind_4"/>
    <property type="match status" value="1"/>
</dbReference>
<dbReference type="PhylomeDB" id="B4J8I5"/>
<dbReference type="GO" id="GO:0008010">
    <property type="term" value="F:structural constituent of chitin-based larval cuticle"/>
    <property type="evidence" value="ECO:0007669"/>
    <property type="project" value="TreeGrafter"/>
</dbReference>
<dbReference type="PANTHER" id="PTHR10380">
    <property type="entry name" value="CUTICLE PROTEIN"/>
    <property type="match status" value="1"/>
</dbReference>
<feature type="signal peptide" evidence="4">
    <location>
        <begin position="1"/>
        <end position="17"/>
    </location>
</feature>
<dbReference type="eggNOG" id="KOG4744">
    <property type="taxonomic scope" value="Eukaryota"/>
</dbReference>
<sequence length="265" mass="29311">MFKLVICLFVVASGVSGGPIDRKDVTTEKREIIPLLSFESERNPDGSFKFAYEGGDQTFRQESGVVENAGTDEEALEISGSYRYIDADGQVVEVHYTAGKNGFVPSGTNIAGEITQLAKNAASLPNYTEEQERESRLSQRRARSQSEPEPVIKTETEEKKESAQLTAAEPKPAESQTKTVTVAKAEEKKSEEKTEEKTEEKKPEEKKTEEKKPEEKKAEEKKEEKLSTAVEPKAAVSEVVPVQVVVEQKPVAEKLESDKIESKTA</sequence>
<dbReference type="InterPro" id="IPR000618">
    <property type="entry name" value="Insect_cuticle"/>
</dbReference>
<dbReference type="InterPro" id="IPR050468">
    <property type="entry name" value="Cuticle_Struct_Prot"/>
</dbReference>
<dbReference type="GO" id="GO:0062129">
    <property type="term" value="C:chitin-based extracellular matrix"/>
    <property type="evidence" value="ECO:0007669"/>
    <property type="project" value="TreeGrafter"/>
</dbReference>
<dbReference type="FunCoup" id="B4J8I5">
    <property type="interactions" value="40"/>
</dbReference>
<dbReference type="KEGG" id="dgr:6559292"/>
<evidence type="ECO:0000256" key="2">
    <source>
        <dbReference type="PROSITE-ProRule" id="PRU00497"/>
    </source>
</evidence>
<dbReference type="InParanoid" id="B4J8I5"/>
<evidence type="ECO:0000313" key="5">
    <source>
        <dbReference type="EMBL" id="EDW02344.1"/>
    </source>
</evidence>
<evidence type="ECO:0000256" key="3">
    <source>
        <dbReference type="SAM" id="MobiDB-lite"/>
    </source>
</evidence>
<dbReference type="Proteomes" id="UP000001070">
    <property type="component" value="Unassembled WGS sequence"/>
</dbReference>
<dbReference type="PROSITE" id="PS00233">
    <property type="entry name" value="CHIT_BIND_RR_1"/>
    <property type="match status" value="1"/>
</dbReference>
<dbReference type="OrthoDB" id="7989647at2759"/>
<organism evidence="6">
    <name type="scientific">Drosophila grimshawi</name>
    <name type="common">Hawaiian fruit fly</name>
    <name type="synonym">Idiomyia grimshawi</name>
    <dbReference type="NCBI Taxonomy" id="7222"/>
    <lineage>
        <taxon>Eukaryota</taxon>
        <taxon>Metazoa</taxon>
        <taxon>Ecdysozoa</taxon>
        <taxon>Arthropoda</taxon>
        <taxon>Hexapoda</taxon>
        <taxon>Insecta</taxon>
        <taxon>Pterygota</taxon>
        <taxon>Neoptera</taxon>
        <taxon>Endopterygota</taxon>
        <taxon>Diptera</taxon>
        <taxon>Brachycera</taxon>
        <taxon>Muscomorpha</taxon>
        <taxon>Ephydroidea</taxon>
        <taxon>Drosophilidae</taxon>
        <taxon>Drosophila</taxon>
        <taxon>Hawaiian Drosophila</taxon>
    </lineage>
</organism>
<evidence type="ECO:0000256" key="4">
    <source>
        <dbReference type="SAM" id="SignalP"/>
    </source>
</evidence>
<dbReference type="PANTHER" id="PTHR10380:SF233">
    <property type="entry name" value="CUTICULAR PROTEIN 47EB-RELATED"/>
    <property type="match status" value="1"/>
</dbReference>
<keyword evidence="4" id="KW-0732">Signal</keyword>
<keyword evidence="1 2" id="KW-0193">Cuticle</keyword>
<dbReference type="OMA" id="LVEVHYT"/>
<evidence type="ECO:0000313" key="6">
    <source>
        <dbReference type="Proteomes" id="UP000001070"/>
    </source>
</evidence>
<dbReference type="STRING" id="7222.B4J8I5"/>
<dbReference type="EMBL" id="CH916367">
    <property type="protein sequence ID" value="EDW02344.1"/>
    <property type="molecule type" value="Genomic_DNA"/>
</dbReference>
<feature type="region of interest" description="Disordered" evidence="3">
    <location>
        <begin position="123"/>
        <end position="265"/>
    </location>
</feature>
<reference evidence="5 6" key="1">
    <citation type="journal article" date="2007" name="Nature">
        <title>Evolution of genes and genomes on the Drosophila phylogeny.</title>
        <authorList>
            <consortium name="Drosophila 12 Genomes Consortium"/>
            <person name="Clark A.G."/>
            <person name="Eisen M.B."/>
            <person name="Smith D.R."/>
            <person name="Bergman C.M."/>
            <person name="Oliver B."/>
            <person name="Markow T.A."/>
            <person name="Kaufman T.C."/>
            <person name="Kellis M."/>
            <person name="Gelbart W."/>
            <person name="Iyer V.N."/>
            <person name="Pollard D.A."/>
            <person name="Sackton T.B."/>
            <person name="Larracuente A.M."/>
            <person name="Singh N.D."/>
            <person name="Abad J.P."/>
            <person name="Abt D.N."/>
            <person name="Adryan B."/>
            <person name="Aguade M."/>
            <person name="Akashi H."/>
            <person name="Anderson W.W."/>
            <person name="Aquadro C.F."/>
            <person name="Ardell D.H."/>
            <person name="Arguello R."/>
            <person name="Artieri C.G."/>
            <person name="Barbash D.A."/>
            <person name="Barker D."/>
            <person name="Barsanti P."/>
            <person name="Batterham P."/>
            <person name="Batzoglou S."/>
            <person name="Begun D."/>
            <person name="Bhutkar A."/>
            <person name="Blanco E."/>
            <person name="Bosak S.A."/>
            <person name="Bradley R.K."/>
            <person name="Brand A.D."/>
            <person name="Brent M.R."/>
            <person name="Brooks A.N."/>
            <person name="Brown R.H."/>
            <person name="Butlin R.K."/>
            <person name="Caggese C."/>
            <person name="Calvi B.R."/>
            <person name="Bernardo de Carvalho A."/>
            <person name="Caspi A."/>
            <person name="Castrezana S."/>
            <person name="Celniker S.E."/>
            <person name="Chang J.L."/>
            <person name="Chapple C."/>
            <person name="Chatterji S."/>
            <person name="Chinwalla A."/>
            <person name="Civetta A."/>
            <person name="Clifton S.W."/>
            <person name="Comeron J.M."/>
            <person name="Costello J.C."/>
            <person name="Coyne J.A."/>
            <person name="Daub J."/>
            <person name="David R.G."/>
            <person name="Delcher A.L."/>
            <person name="Delehaunty K."/>
            <person name="Do C.B."/>
            <person name="Ebling H."/>
            <person name="Edwards K."/>
            <person name="Eickbush T."/>
            <person name="Evans J.D."/>
            <person name="Filipski A."/>
            <person name="Findeiss S."/>
            <person name="Freyhult E."/>
            <person name="Fulton L."/>
            <person name="Fulton R."/>
            <person name="Garcia A.C."/>
            <person name="Gardiner A."/>
            <person name="Garfield D.A."/>
            <person name="Garvin B.E."/>
            <person name="Gibson G."/>
            <person name="Gilbert D."/>
            <person name="Gnerre S."/>
            <person name="Godfrey J."/>
            <person name="Good R."/>
            <person name="Gotea V."/>
            <person name="Gravely B."/>
            <person name="Greenberg A.J."/>
            <person name="Griffiths-Jones S."/>
            <person name="Gross S."/>
            <person name="Guigo R."/>
            <person name="Gustafson E.A."/>
            <person name="Haerty W."/>
            <person name="Hahn M.W."/>
            <person name="Halligan D.L."/>
            <person name="Halpern A.L."/>
            <person name="Halter G.M."/>
            <person name="Han M.V."/>
            <person name="Heger A."/>
            <person name="Hillier L."/>
            <person name="Hinrichs A.S."/>
            <person name="Holmes I."/>
            <person name="Hoskins R.A."/>
            <person name="Hubisz M.J."/>
            <person name="Hultmark D."/>
            <person name="Huntley M.A."/>
            <person name="Jaffe D.B."/>
            <person name="Jagadeeshan S."/>
            <person name="Jeck W.R."/>
            <person name="Johnson J."/>
            <person name="Jones C.D."/>
            <person name="Jordan W.C."/>
            <person name="Karpen G.H."/>
            <person name="Kataoka E."/>
            <person name="Keightley P.D."/>
            <person name="Kheradpour P."/>
            <person name="Kirkness E.F."/>
            <person name="Koerich L.B."/>
            <person name="Kristiansen K."/>
            <person name="Kudrna D."/>
            <person name="Kulathinal R.J."/>
            <person name="Kumar S."/>
            <person name="Kwok R."/>
            <person name="Lander E."/>
            <person name="Langley C.H."/>
            <person name="Lapoint R."/>
            <person name="Lazzaro B.P."/>
            <person name="Lee S.J."/>
            <person name="Levesque L."/>
            <person name="Li R."/>
            <person name="Lin C.F."/>
            <person name="Lin M.F."/>
            <person name="Lindblad-Toh K."/>
            <person name="Llopart A."/>
            <person name="Long M."/>
            <person name="Low L."/>
            <person name="Lozovsky E."/>
            <person name="Lu J."/>
            <person name="Luo M."/>
            <person name="Machado C.A."/>
            <person name="Makalowski W."/>
            <person name="Marzo M."/>
            <person name="Matsuda M."/>
            <person name="Matzkin L."/>
            <person name="McAllister B."/>
            <person name="McBride C.S."/>
            <person name="McKernan B."/>
            <person name="McKernan K."/>
            <person name="Mendez-Lago M."/>
            <person name="Minx P."/>
            <person name="Mollenhauer M.U."/>
            <person name="Montooth K."/>
            <person name="Mount S.M."/>
            <person name="Mu X."/>
            <person name="Myers E."/>
            <person name="Negre B."/>
            <person name="Newfeld S."/>
            <person name="Nielsen R."/>
            <person name="Noor M.A."/>
            <person name="O'Grady P."/>
            <person name="Pachter L."/>
            <person name="Papaceit M."/>
            <person name="Parisi M.J."/>
            <person name="Parisi M."/>
            <person name="Parts L."/>
            <person name="Pedersen J.S."/>
            <person name="Pesole G."/>
            <person name="Phillippy A.M."/>
            <person name="Ponting C.P."/>
            <person name="Pop M."/>
            <person name="Porcelli D."/>
            <person name="Powell J.R."/>
            <person name="Prohaska S."/>
            <person name="Pruitt K."/>
            <person name="Puig M."/>
            <person name="Quesneville H."/>
            <person name="Ram K.R."/>
            <person name="Rand D."/>
            <person name="Rasmussen M.D."/>
            <person name="Reed L.K."/>
            <person name="Reenan R."/>
            <person name="Reily A."/>
            <person name="Remington K.A."/>
            <person name="Rieger T.T."/>
            <person name="Ritchie M.G."/>
            <person name="Robin C."/>
            <person name="Rogers Y.H."/>
            <person name="Rohde C."/>
            <person name="Rozas J."/>
            <person name="Rubenfield M.J."/>
            <person name="Ruiz A."/>
            <person name="Russo S."/>
            <person name="Salzberg S.L."/>
            <person name="Sanchez-Gracia A."/>
            <person name="Saranga D.J."/>
            <person name="Sato H."/>
            <person name="Schaeffer S.W."/>
            <person name="Schatz M.C."/>
            <person name="Schlenke T."/>
            <person name="Schwartz R."/>
            <person name="Segarra C."/>
            <person name="Singh R.S."/>
            <person name="Sirot L."/>
            <person name="Sirota M."/>
            <person name="Sisneros N.B."/>
            <person name="Smith C.D."/>
            <person name="Smith T.F."/>
            <person name="Spieth J."/>
            <person name="Stage D.E."/>
            <person name="Stark A."/>
            <person name="Stephan W."/>
            <person name="Strausberg R.L."/>
            <person name="Strempel S."/>
            <person name="Sturgill D."/>
            <person name="Sutton G."/>
            <person name="Sutton G.G."/>
            <person name="Tao W."/>
            <person name="Teichmann S."/>
            <person name="Tobari Y.N."/>
            <person name="Tomimura Y."/>
            <person name="Tsolas J.M."/>
            <person name="Valente V.L."/>
            <person name="Venter E."/>
            <person name="Venter J.C."/>
            <person name="Vicario S."/>
            <person name="Vieira F.G."/>
            <person name="Vilella A.J."/>
            <person name="Villasante A."/>
            <person name="Walenz B."/>
            <person name="Wang J."/>
            <person name="Wasserman M."/>
            <person name="Watts T."/>
            <person name="Wilson D."/>
            <person name="Wilson R.K."/>
            <person name="Wing R.A."/>
            <person name="Wolfner M.F."/>
            <person name="Wong A."/>
            <person name="Wong G.K."/>
            <person name="Wu C.I."/>
            <person name="Wu G."/>
            <person name="Yamamoto D."/>
            <person name="Yang H.P."/>
            <person name="Yang S.P."/>
            <person name="Yorke J.A."/>
            <person name="Yoshida K."/>
            <person name="Zdobnov E."/>
            <person name="Zhang P."/>
            <person name="Zhang Y."/>
            <person name="Zimin A.V."/>
            <person name="Baldwin J."/>
            <person name="Abdouelleil A."/>
            <person name="Abdulkadir J."/>
            <person name="Abebe A."/>
            <person name="Abera B."/>
            <person name="Abreu J."/>
            <person name="Acer S.C."/>
            <person name="Aftuck L."/>
            <person name="Alexander A."/>
            <person name="An P."/>
            <person name="Anderson E."/>
            <person name="Anderson S."/>
            <person name="Arachi H."/>
            <person name="Azer M."/>
            <person name="Bachantsang P."/>
            <person name="Barry A."/>
            <person name="Bayul T."/>
            <person name="Berlin A."/>
            <person name="Bessette D."/>
            <person name="Bloom T."/>
            <person name="Blye J."/>
            <person name="Boguslavskiy L."/>
            <person name="Bonnet C."/>
            <person name="Boukhgalter B."/>
            <person name="Bourzgui I."/>
            <person name="Brown A."/>
            <person name="Cahill P."/>
            <person name="Channer S."/>
            <person name="Cheshatsang Y."/>
            <person name="Chuda L."/>
            <person name="Citroen M."/>
            <person name="Collymore A."/>
            <person name="Cooke P."/>
            <person name="Costello M."/>
            <person name="D'Aco K."/>
            <person name="Daza R."/>
            <person name="De Haan G."/>
            <person name="DeGray S."/>
            <person name="DeMaso C."/>
            <person name="Dhargay N."/>
            <person name="Dooley K."/>
            <person name="Dooley E."/>
            <person name="Doricent M."/>
            <person name="Dorje P."/>
            <person name="Dorjee K."/>
            <person name="Dupes A."/>
            <person name="Elong R."/>
            <person name="Falk J."/>
            <person name="Farina A."/>
            <person name="Faro S."/>
            <person name="Ferguson D."/>
            <person name="Fisher S."/>
            <person name="Foley C.D."/>
            <person name="Franke A."/>
            <person name="Friedrich D."/>
            <person name="Gadbois L."/>
            <person name="Gearin G."/>
            <person name="Gearin C.R."/>
            <person name="Giannoukos G."/>
            <person name="Goode T."/>
            <person name="Graham J."/>
            <person name="Grandbois E."/>
            <person name="Grewal S."/>
            <person name="Gyaltsen K."/>
            <person name="Hafez N."/>
            <person name="Hagos B."/>
            <person name="Hall J."/>
            <person name="Henson C."/>
            <person name="Hollinger A."/>
            <person name="Honan T."/>
            <person name="Huard M.D."/>
            <person name="Hughes L."/>
            <person name="Hurhula B."/>
            <person name="Husby M.E."/>
            <person name="Kamat A."/>
            <person name="Kanga B."/>
            <person name="Kashin S."/>
            <person name="Khazanovich D."/>
            <person name="Kisner P."/>
            <person name="Lance K."/>
            <person name="Lara M."/>
            <person name="Lee W."/>
            <person name="Lennon N."/>
            <person name="Letendre F."/>
            <person name="LeVine R."/>
            <person name="Lipovsky A."/>
            <person name="Liu X."/>
            <person name="Liu J."/>
            <person name="Liu S."/>
            <person name="Lokyitsang T."/>
            <person name="Lokyitsang Y."/>
            <person name="Lubonja R."/>
            <person name="Lui A."/>
            <person name="MacDonald P."/>
            <person name="Magnisalis V."/>
            <person name="Maru K."/>
            <person name="Matthews C."/>
            <person name="McCusker W."/>
            <person name="McDonough S."/>
            <person name="Mehta T."/>
            <person name="Meldrim J."/>
            <person name="Meneus L."/>
            <person name="Mihai O."/>
            <person name="Mihalev A."/>
            <person name="Mihova T."/>
            <person name="Mittelman R."/>
            <person name="Mlenga V."/>
            <person name="Montmayeur A."/>
            <person name="Mulrain L."/>
            <person name="Navidi A."/>
            <person name="Naylor J."/>
            <person name="Negash T."/>
            <person name="Nguyen T."/>
            <person name="Nguyen N."/>
            <person name="Nicol R."/>
            <person name="Norbu C."/>
            <person name="Norbu N."/>
            <person name="Novod N."/>
            <person name="O'Neill B."/>
            <person name="Osman S."/>
            <person name="Markiewicz E."/>
            <person name="Oyono O.L."/>
            <person name="Patti C."/>
            <person name="Phunkhang P."/>
            <person name="Pierre F."/>
            <person name="Priest M."/>
            <person name="Raghuraman S."/>
            <person name="Rege F."/>
            <person name="Reyes R."/>
            <person name="Rise C."/>
            <person name="Rogov P."/>
            <person name="Ross K."/>
            <person name="Ryan E."/>
            <person name="Settipalli S."/>
            <person name="Shea T."/>
            <person name="Sherpa N."/>
            <person name="Shi L."/>
            <person name="Shih D."/>
            <person name="Sparrow T."/>
            <person name="Spaulding J."/>
            <person name="Stalker J."/>
            <person name="Stange-Thomann N."/>
            <person name="Stavropoulos S."/>
            <person name="Stone C."/>
            <person name="Strader C."/>
            <person name="Tesfaye S."/>
            <person name="Thomson T."/>
            <person name="Thoulutsang Y."/>
            <person name="Thoulutsang D."/>
            <person name="Topham K."/>
            <person name="Topping I."/>
            <person name="Tsamla T."/>
            <person name="Vassiliev H."/>
            <person name="Vo A."/>
            <person name="Wangchuk T."/>
            <person name="Wangdi T."/>
            <person name="Weiand M."/>
            <person name="Wilkinson J."/>
            <person name="Wilson A."/>
            <person name="Yadav S."/>
            <person name="Young G."/>
            <person name="Yu Q."/>
            <person name="Zembek L."/>
            <person name="Zhong D."/>
            <person name="Zimmer A."/>
            <person name="Zwirko Z."/>
            <person name="Jaffe D.B."/>
            <person name="Alvarez P."/>
            <person name="Brockman W."/>
            <person name="Butler J."/>
            <person name="Chin C."/>
            <person name="Gnerre S."/>
            <person name="Grabherr M."/>
            <person name="Kleber M."/>
            <person name="Mauceli E."/>
            <person name="MacCallum I."/>
        </authorList>
    </citation>
    <scope>NUCLEOTIDE SEQUENCE [LARGE SCALE GENOMIC DNA]</scope>
    <source>
        <strain evidence="6">Tucson 15287-2541.00</strain>
    </source>
</reference>
<feature type="compositionally biased region" description="Basic and acidic residues" evidence="3">
    <location>
        <begin position="184"/>
        <end position="226"/>
    </location>
</feature>
<accession>B4J8I5</accession>
<protein>
    <submittedName>
        <fullName evidence="5">GH19947</fullName>
    </submittedName>
</protein>
<dbReference type="AlphaFoldDB" id="B4J8I5"/>
<feature type="chain" id="PRO_5002808350" evidence="4">
    <location>
        <begin position="18"/>
        <end position="265"/>
    </location>
</feature>
<feature type="compositionally biased region" description="Low complexity" evidence="3">
    <location>
        <begin position="233"/>
        <end position="249"/>
    </location>
</feature>
<feature type="compositionally biased region" description="Basic and acidic residues" evidence="3">
    <location>
        <begin position="250"/>
        <end position="265"/>
    </location>
</feature>
<dbReference type="InterPro" id="IPR031311">
    <property type="entry name" value="CHIT_BIND_RR_consensus"/>
</dbReference>
<proteinExistence type="predicted"/>
<dbReference type="PROSITE" id="PS51155">
    <property type="entry name" value="CHIT_BIND_RR_2"/>
    <property type="match status" value="1"/>
</dbReference>
<gene>
    <name evidence="5" type="primary">Dgri\GH19947</name>
    <name evidence="5" type="ORF">Dgri_GH19947</name>
</gene>
<dbReference type="HOGENOM" id="CLU_091831_0_0_1"/>
<evidence type="ECO:0000256" key="1">
    <source>
        <dbReference type="ARBA" id="ARBA00022460"/>
    </source>
</evidence>
<name>B4J8I5_DROGR</name>
<feature type="compositionally biased region" description="Basic and acidic residues" evidence="3">
    <location>
        <begin position="144"/>
        <end position="162"/>
    </location>
</feature>